<feature type="transmembrane region" description="Helical" evidence="1">
    <location>
        <begin position="74"/>
        <end position="95"/>
    </location>
</feature>
<dbReference type="AlphaFoldDB" id="A0A1I2BXH3"/>
<accession>A0A1I2BXH3</accession>
<dbReference type="OrthoDB" id="1122303at2"/>
<evidence type="ECO:0000313" key="2">
    <source>
        <dbReference type="EMBL" id="SFE60714.1"/>
    </source>
</evidence>
<dbReference type="Pfam" id="PF07332">
    <property type="entry name" value="Phage_holin_3_6"/>
    <property type="match status" value="1"/>
</dbReference>
<keyword evidence="1" id="KW-1133">Transmembrane helix</keyword>
<reference evidence="2 3" key="1">
    <citation type="submission" date="2016-10" db="EMBL/GenBank/DDBJ databases">
        <authorList>
            <person name="de Groot N.N."/>
        </authorList>
    </citation>
    <scope>NUCLEOTIDE SEQUENCE [LARGE SCALE GENOMIC DNA]</scope>
    <source>
        <strain evidence="2 3">DSM 19012</strain>
    </source>
</reference>
<proteinExistence type="predicted"/>
<dbReference type="RefSeq" id="WP_010527843.1">
    <property type="nucleotide sequence ID" value="NZ_AFSL01000063.1"/>
</dbReference>
<protein>
    <submittedName>
        <fullName evidence="2">Putative Holin-X, holin superfamily III</fullName>
    </submittedName>
</protein>
<sequence length="122" mass="14348">MKENITRELEDIKKEVEEYVQLRIDLTKLHIAGELSRFFSGIMAKTVLLYLFFFVFMFFSLAAAVLLGEQIGSYALGFILTGMLFLVVAIIFWTLRKKIIERHVVQRFIELMFPKFNNDDEE</sequence>
<dbReference type="Proteomes" id="UP000181976">
    <property type="component" value="Unassembled WGS sequence"/>
</dbReference>
<dbReference type="InParanoid" id="A0A1I2BXH3"/>
<organism evidence="2 3">
    <name type="scientific">Thermophagus xiamenensis</name>
    <dbReference type="NCBI Taxonomy" id="385682"/>
    <lineage>
        <taxon>Bacteria</taxon>
        <taxon>Pseudomonadati</taxon>
        <taxon>Bacteroidota</taxon>
        <taxon>Bacteroidia</taxon>
        <taxon>Marinilabiliales</taxon>
        <taxon>Marinilabiliaceae</taxon>
        <taxon>Thermophagus</taxon>
    </lineage>
</organism>
<dbReference type="EMBL" id="FONA01000014">
    <property type="protein sequence ID" value="SFE60714.1"/>
    <property type="molecule type" value="Genomic_DNA"/>
</dbReference>
<evidence type="ECO:0000313" key="3">
    <source>
        <dbReference type="Proteomes" id="UP000181976"/>
    </source>
</evidence>
<name>A0A1I2BXH3_9BACT</name>
<keyword evidence="1" id="KW-0472">Membrane</keyword>
<gene>
    <name evidence="2" type="ORF">SAMN05444380_11465</name>
</gene>
<dbReference type="InterPro" id="IPR009937">
    <property type="entry name" value="Phage_holin_3_6"/>
</dbReference>
<dbReference type="eggNOG" id="ENOG5030ZXK">
    <property type="taxonomic scope" value="Bacteria"/>
</dbReference>
<evidence type="ECO:0000256" key="1">
    <source>
        <dbReference type="SAM" id="Phobius"/>
    </source>
</evidence>
<keyword evidence="1" id="KW-0812">Transmembrane</keyword>
<feature type="transmembrane region" description="Helical" evidence="1">
    <location>
        <begin position="47"/>
        <end position="68"/>
    </location>
</feature>
<dbReference type="STRING" id="385682.SAMN05444380_11465"/>
<keyword evidence="3" id="KW-1185">Reference proteome</keyword>